<dbReference type="InterPro" id="IPR013445">
    <property type="entry name" value="CDP_4_6_deHydtase"/>
</dbReference>
<evidence type="ECO:0000259" key="1">
    <source>
        <dbReference type="Pfam" id="PF16363"/>
    </source>
</evidence>
<dbReference type="EMBL" id="BQKE01000003">
    <property type="protein sequence ID" value="GJM63540.1"/>
    <property type="molecule type" value="Genomic_DNA"/>
</dbReference>
<dbReference type="Proteomes" id="UP001310022">
    <property type="component" value="Unassembled WGS sequence"/>
</dbReference>
<reference evidence="2 3" key="1">
    <citation type="submission" date="2021-12" db="EMBL/GenBank/DDBJ databases">
        <title>Genome sequencing of bacteria with rrn-lacking chromosome and rrn-plasmid.</title>
        <authorList>
            <person name="Anda M."/>
            <person name="Iwasaki W."/>
        </authorList>
    </citation>
    <scope>NUCLEOTIDE SEQUENCE [LARGE SCALE GENOMIC DNA]</scope>
    <source>
        <strain evidence="2 3">NBRC 15940</strain>
    </source>
</reference>
<dbReference type="SUPFAM" id="SSF51735">
    <property type="entry name" value="NAD(P)-binding Rossmann-fold domains"/>
    <property type="match status" value="1"/>
</dbReference>
<dbReference type="Pfam" id="PF16363">
    <property type="entry name" value="GDP_Man_Dehyd"/>
    <property type="match status" value="1"/>
</dbReference>
<name>A0AAN4W2Y2_9BACT</name>
<evidence type="ECO:0000313" key="3">
    <source>
        <dbReference type="Proteomes" id="UP001310022"/>
    </source>
</evidence>
<dbReference type="AlphaFoldDB" id="A0AAN4W2Y2"/>
<sequence>MKTLQQFYKGKKVLITGHTGFKGSWLSIWLQHLGATVYGYALEEESGSLFELASLGGTMNHRIGDVRDFSSLKEYINQIAPDLIFHLAAQPLVRNSYEAPRLTYEVNVNGTLNLLEICRQANRSVSLICITTDKSYDNKEWLWGYRENDAMGGFDPYSSSKGCCELLIDSYNKSFFLEERSPVRLASVRAGNVIGGGDRALDRIVPDSIRALEQQVTIEVRNPYATRPWQHVLEPLGGYLWLGKLMTEHEGKALCTAFNFGPQLTSNRSVGELVSALIAEWGVGNWESQWQGEAPHEAGMLNLATDKAFHLLGWFPVWDFEETIKQTVHWYQNQNNSDPYMLCKEQILDYQYKFFQSLKNRLPKNATPINTTD</sequence>
<accession>A0AAN4W2Y2</accession>
<dbReference type="NCBIfam" id="TIGR02622">
    <property type="entry name" value="CDP_4_6_dhtase"/>
    <property type="match status" value="1"/>
</dbReference>
<dbReference type="RefSeq" id="WP_338238694.1">
    <property type="nucleotide sequence ID" value="NZ_BQKE01000003.1"/>
</dbReference>
<organism evidence="2 3">
    <name type="scientific">Persicobacter diffluens</name>
    <dbReference type="NCBI Taxonomy" id="981"/>
    <lineage>
        <taxon>Bacteria</taxon>
        <taxon>Pseudomonadati</taxon>
        <taxon>Bacteroidota</taxon>
        <taxon>Cytophagia</taxon>
        <taxon>Cytophagales</taxon>
        <taxon>Persicobacteraceae</taxon>
        <taxon>Persicobacter</taxon>
    </lineage>
</organism>
<gene>
    <name evidence="2" type="ORF">PEDI_40920</name>
</gene>
<protein>
    <submittedName>
        <fullName evidence="2">CDP-glucose 4,6-dehydratase</fullName>
    </submittedName>
</protein>
<dbReference type="InterPro" id="IPR036291">
    <property type="entry name" value="NAD(P)-bd_dom_sf"/>
</dbReference>
<dbReference type="Gene3D" id="3.90.25.10">
    <property type="entry name" value="UDP-galactose 4-epimerase, domain 1"/>
    <property type="match status" value="1"/>
</dbReference>
<proteinExistence type="predicted"/>
<comment type="caution">
    <text evidence="2">The sequence shown here is derived from an EMBL/GenBank/DDBJ whole genome shotgun (WGS) entry which is preliminary data.</text>
</comment>
<dbReference type="InterPro" id="IPR016040">
    <property type="entry name" value="NAD(P)-bd_dom"/>
</dbReference>
<feature type="domain" description="NAD(P)-binding" evidence="1">
    <location>
        <begin position="14"/>
        <end position="327"/>
    </location>
</feature>
<dbReference type="PANTHER" id="PTHR43000">
    <property type="entry name" value="DTDP-D-GLUCOSE 4,6-DEHYDRATASE-RELATED"/>
    <property type="match status" value="1"/>
</dbReference>
<dbReference type="Gene3D" id="3.40.50.720">
    <property type="entry name" value="NAD(P)-binding Rossmann-like Domain"/>
    <property type="match status" value="1"/>
</dbReference>
<evidence type="ECO:0000313" key="2">
    <source>
        <dbReference type="EMBL" id="GJM63540.1"/>
    </source>
</evidence>
<keyword evidence="3" id="KW-1185">Reference proteome</keyword>